<organism evidence="9 10">
    <name type="scientific">Modicella reniformis</name>
    <dbReference type="NCBI Taxonomy" id="1440133"/>
    <lineage>
        <taxon>Eukaryota</taxon>
        <taxon>Fungi</taxon>
        <taxon>Fungi incertae sedis</taxon>
        <taxon>Mucoromycota</taxon>
        <taxon>Mortierellomycotina</taxon>
        <taxon>Mortierellomycetes</taxon>
        <taxon>Mortierellales</taxon>
        <taxon>Mortierellaceae</taxon>
        <taxon>Modicella</taxon>
    </lineage>
</organism>
<dbReference type="Pfam" id="PF00069">
    <property type="entry name" value="Pkinase"/>
    <property type="match status" value="1"/>
</dbReference>
<dbReference type="Proteomes" id="UP000749646">
    <property type="component" value="Unassembled WGS sequence"/>
</dbReference>
<evidence type="ECO:0000256" key="1">
    <source>
        <dbReference type="ARBA" id="ARBA00022679"/>
    </source>
</evidence>
<evidence type="ECO:0000256" key="7">
    <source>
        <dbReference type="SAM" id="MobiDB-lite"/>
    </source>
</evidence>
<dbReference type="PANTHER" id="PTHR11042:SF190">
    <property type="entry name" value="MITOSIS INHIBITOR PROTEIN KINASE MIK1"/>
    <property type="match status" value="1"/>
</dbReference>
<evidence type="ECO:0000256" key="3">
    <source>
        <dbReference type="ARBA" id="ARBA00022777"/>
    </source>
</evidence>
<protein>
    <recommendedName>
        <fullName evidence="8">Protein kinase domain-containing protein</fullName>
    </recommendedName>
</protein>
<dbReference type="OrthoDB" id="4062651at2759"/>
<dbReference type="Gene3D" id="1.10.510.10">
    <property type="entry name" value="Transferase(Phosphotransferase) domain 1"/>
    <property type="match status" value="1"/>
</dbReference>
<comment type="caution">
    <text evidence="9">The sequence shown here is derived from an EMBL/GenBank/DDBJ whole genome shotgun (WGS) entry which is preliminary data.</text>
</comment>
<dbReference type="SMART" id="SM00220">
    <property type="entry name" value="S_TKc"/>
    <property type="match status" value="1"/>
</dbReference>
<keyword evidence="10" id="KW-1185">Reference proteome</keyword>
<dbReference type="GO" id="GO:0005524">
    <property type="term" value="F:ATP binding"/>
    <property type="evidence" value="ECO:0007669"/>
    <property type="project" value="UniProtKB-UniRule"/>
</dbReference>
<evidence type="ECO:0000256" key="6">
    <source>
        <dbReference type="PROSITE-ProRule" id="PRU10141"/>
    </source>
</evidence>
<evidence type="ECO:0000256" key="4">
    <source>
        <dbReference type="ARBA" id="ARBA00022840"/>
    </source>
</evidence>
<evidence type="ECO:0000313" key="10">
    <source>
        <dbReference type="Proteomes" id="UP000749646"/>
    </source>
</evidence>
<evidence type="ECO:0000256" key="2">
    <source>
        <dbReference type="ARBA" id="ARBA00022741"/>
    </source>
</evidence>
<feature type="compositionally biased region" description="Low complexity" evidence="7">
    <location>
        <begin position="433"/>
        <end position="445"/>
    </location>
</feature>
<sequence length="599" mass="66672">MFALIHHQAVAIISKLAAQKNNKRIRGLSNHPRDDNNRNELLSSDPSSIIKPSLEPEASSQSFLPVNDLRNSTTPQDSLKDQTHFSLTLDCSKHNLLGHGRHAEVYKAVLHPFSTPMKQYLISRKGKHSLSCLQSDNEDLFCCAAKCLNTDTDSQSLGLAEAKILRRLHTSQALHPGRQYLVDYFGIYEKSTKRGISAVHGVEHDLAVLNENHEREWLLLLEYCQHGSIWDWIRQYPEKVGFRQWLTWAIQLLQATSCIHEAGLIHHDIKPHNILLNSALDAKLSDFGAGIFLHGESDASDTTDNAQPVLTLEEGRGRGTLPYAAPEMFASASGAGRYDQAIDIYSLGVSLYVIGLTAQEPFHKLKSVMEMIVWIKKGGFWLWEDQGWVHDRGPVPKPTPNYNYRLSASSGALGQIHQNQGQVRKHRRDMPRSSKTSSSSSSNMSTPNLPPINTQLSYDRGLLSPSSACSMNSPMVLPLGAANQSLSGYSPEKSARSSQPATPISPLPLPSPILRSQTPRSMGRKDEQRKSGEIVMRFLNGEVVQPEVILLLKEMCHPAPDQRPSASSVLQRLLAIQDQLNMDTNTDVDMDMDMDMDMI</sequence>
<feature type="domain" description="Protein kinase" evidence="8">
    <location>
        <begin position="91"/>
        <end position="580"/>
    </location>
</feature>
<feature type="region of interest" description="Disordered" evidence="7">
    <location>
        <begin position="413"/>
        <end position="457"/>
    </location>
</feature>
<dbReference type="GO" id="GO:0004713">
    <property type="term" value="F:protein tyrosine kinase activity"/>
    <property type="evidence" value="ECO:0007669"/>
    <property type="project" value="TreeGrafter"/>
</dbReference>
<feature type="region of interest" description="Disordered" evidence="7">
    <location>
        <begin position="486"/>
        <end position="529"/>
    </location>
</feature>
<dbReference type="PROSITE" id="PS00107">
    <property type="entry name" value="PROTEIN_KINASE_ATP"/>
    <property type="match status" value="1"/>
</dbReference>
<dbReference type="SUPFAM" id="SSF56112">
    <property type="entry name" value="Protein kinase-like (PK-like)"/>
    <property type="match status" value="1"/>
</dbReference>
<dbReference type="PROSITE" id="PS00108">
    <property type="entry name" value="PROTEIN_KINASE_ST"/>
    <property type="match status" value="1"/>
</dbReference>
<name>A0A9P6MBI5_9FUNG</name>
<dbReference type="EMBL" id="JAAAHW010003154">
    <property type="protein sequence ID" value="KAF9987850.1"/>
    <property type="molecule type" value="Genomic_DNA"/>
</dbReference>
<dbReference type="InterPro" id="IPR017441">
    <property type="entry name" value="Protein_kinase_ATP_BS"/>
</dbReference>
<keyword evidence="2 6" id="KW-0547">Nucleotide-binding</keyword>
<reference evidence="9" key="1">
    <citation type="journal article" date="2020" name="Fungal Divers.">
        <title>Resolving the Mortierellaceae phylogeny through synthesis of multi-gene phylogenetics and phylogenomics.</title>
        <authorList>
            <person name="Vandepol N."/>
            <person name="Liber J."/>
            <person name="Desiro A."/>
            <person name="Na H."/>
            <person name="Kennedy M."/>
            <person name="Barry K."/>
            <person name="Grigoriev I.V."/>
            <person name="Miller A.N."/>
            <person name="O'Donnell K."/>
            <person name="Stajich J.E."/>
            <person name="Bonito G."/>
        </authorList>
    </citation>
    <scope>NUCLEOTIDE SEQUENCE</scope>
    <source>
        <strain evidence="9">MES-2147</strain>
    </source>
</reference>
<evidence type="ECO:0000256" key="5">
    <source>
        <dbReference type="ARBA" id="ARBA00037982"/>
    </source>
</evidence>
<keyword evidence="3" id="KW-0418">Kinase</keyword>
<feature type="compositionally biased region" description="Polar residues" evidence="7">
    <location>
        <begin position="413"/>
        <end position="422"/>
    </location>
</feature>
<gene>
    <name evidence="9" type="ORF">BGZ65_001572</name>
</gene>
<dbReference type="InterPro" id="IPR050339">
    <property type="entry name" value="CC_SR_Kinase"/>
</dbReference>
<feature type="region of interest" description="Disordered" evidence="7">
    <location>
        <begin position="24"/>
        <end position="79"/>
    </location>
</feature>
<dbReference type="InterPro" id="IPR008271">
    <property type="entry name" value="Ser/Thr_kinase_AS"/>
</dbReference>
<feature type="compositionally biased region" description="Polar residues" evidence="7">
    <location>
        <begin position="58"/>
        <end position="77"/>
    </location>
</feature>
<keyword evidence="4 6" id="KW-0067">ATP-binding</keyword>
<evidence type="ECO:0000259" key="8">
    <source>
        <dbReference type="PROSITE" id="PS50011"/>
    </source>
</evidence>
<dbReference type="PROSITE" id="PS50011">
    <property type="entry name" value="PROTEIN_KINASE_DOM"/>
    <property type="match status" value="1"/>
</dbReference>
<dbReference type="InterPro" id="IPR000719">
    <property type="entry name" value="Prot_kinase_dom"/>
</dbReference>
<dbReference type="GO" id="GO:0005634">
    <property type="term" value="C:nucleus"/>
    <property type="evidence" value="ECO:0007669"/>
    <property type="project" value="TreeGrafter"/>
</dbReference>
<feature type="binding site" evidence="6">
    <location>
        <position position="118"/>
    </location>
    <ligand>
        <name>ATP</name>
        <dbReference type="ChEBI" id="CHEBI:30616"/>
    </ligand>
</feature>
<comment type="similarity">
    <text evidence="5">Belongs to the protein kinase superfamily. Ser/Thr protein kinase family. GCN2 subfamily.</text>
</comment>
<keyword evidence="1" id="KW-0808">Transferase</keyword>
<accession>A0A9P6MBI5</accession>
<dbReference type="PANTHER" id="PTHR11042">
    <property type="entry name" value="EUKARYOTIC TRANSLATION INITIATION FACTOR 2-ALPHA KINASE EIF2-ALPHA KINASE -RELATED"/>
    <property type="match status" value="1"/>
</dbReference>
<dbReference type="CDD" id="cd00180">
    <property type="entry name" value="PKc"/>
    <property type="match status" value="1"/>
</dbReference>
<dbReference type="InterPro" id="IPR011009">
    <property type="entry name" value="Kinase-like_dom_sf"/>
</dbReference>
<proteinExistence type="inferred from homology"/>
<evidence type="ECO:0000313" key="9">
    <source>
        <dbReference type="EMBL" id="KAF9987850.1"/>
    </source>
</evidence>
<dbReference type="GO" id="GO:0005737">
    <property type="term" value="C:cytoplasm"/>
    <property type="evidence" value="ECO:0007669"/>
    <property type="project" value="TreeGrafter"/>
</dbReference>
<dbReference type="GO" id="GO:0110031">
    <property type="term" value="P:negative regulation of G2/MI transition of meiotic cell cycle"/>
    <property type="evidence" value="ECO:0007669"/>
    <property type="project" value="TreeGrafter"/>
</dbReference>
<dbReference type="AlphaFoldDB" id="A0A9P6MBI5"/>